<keyword evidence="1" id="KW-0614">Plasmid</keyword>
<reference evidence="1 2" key="1">
    <citation type="submission" date="2016-10" db="EMBL/GenBank/DDBJ databases">
        <title>Complete Genome Assembly of Pantoea stewartii subsp. stewartii DC283, a Corn Pathogen.</title>
        <authorList>
            <person name="Duong D.A."/>
            <person name="Stevens A.M."/>
            <person name="Jensen R.V."/>
        </authorList>
    </citation>
    <scope>NUCLEOTIDE SEQUENCE [LARGE SCALE GENOMIC DNA]</scope>
    <source>
        <strain evidence="1 2">DC283</strain>
        <plasmid evidence="1 2">pDSJ10</plasmid>
    </source>
</reference>
<keyword evidence="2" id="KW-1185">Reference proteome</keyword>
<dbReference type="Proteomes" id="UP000192380">
    <property type="component" value="Plasmid pDSJ10"/>
</dbReference>
<gene>
    <name evidence="1" type="ORF">DSJ_26210</name>
</gene>
<sequence>MLHRTDQHNRLGFKFFPAHIPVMVRGFARMKVVGKKRLRQIMFSRTSRSSWGAILWGRAITERLFMAQSRHPQHINIRRESVPLSAACPLTDSFFPVSL</sequence>
<evidence type="ECO:0008006" key="3">
    <source>
        <dbReference type="Google" id="ProtNLM"/>
    </source>
</evidence>
<organism evidence="1 2">
    <name type="scientific">Pantoea stewartii subsp. stewartii DC283</name>
    <dbReference type="NCBI Taxonomy" id="660596"/>
    <lineage>
        <taxon>Bacteria</taxon>
        <taxon>Pseudomonadati</taxon>
        <taxon>Pseudomonadota</taxon>
        <taxon>Gammaproteobacteria</taxon>
        <taxon>Enterobacterales</taxon>
        <taxon>Erwiniaceae</taxon>
        <taxon>Pantoea</taxon>
    </lineage>
</organism>
<dbReference type="EMBL" id="CP017591">
    <property type="protein sequence ID" value="ARF52703.1"/>
    <property type="molecule type" value="Genomic_DNA"/>
</dbReference>
<geneLocation type="plasmid" evidence="1 2">
    <name>pDSJ10</name>
</geneLocation>
<accession>A0ABM6KCV8</accession>
<evidence type="ECO:0000313" key="2">
    <source>
        <dbReference type="Proteomes" id="UP000192380"/>
    </source>
</evidence>
<evidence type="ECO:0000313" key="1">
    <source>
        <dbReference type="EMBL" id="ARF52703.1"/>
    </source>
</evidence>
<proteinExistence type="predicted"/>
<name>A0ABM6KCV8_PANSE</name>
<protein>
    <recommendedName>
        <fullName evidence="3">Transposase</fullName>
    </recommendedName>
</protein>